<feature type="transmembrane region" description="Helical" evidence="1">
    <location>
        <begin position="65"/>
        <end position="84"/>
    </location>
</feature>
<feature type="transmembrane region" description="Helical" evidence="1">
    <location>
        <begin position="262"/>
        <end position="279"/>
    </location>
</feature>
<protein>
    <recommendedName>
        <fullName evidence="4">Odorant receptor</fullName>
    </recommendedName>
</protein>
<accession>A0ABP1RMF0</accession>
<gene>
    <name evidence="2" type="ORF">ODALV1_LOCUS23892</name>
</gene>
<comment type="caution">
    <text evidence="2">The sequence shown here is derived from an EMBL/GenBank/DDBJ whole genome shotgun (WGS) entry which is preliminary data.</text>
</comment>
<feature type="transmembrane region" description="Helical" evidence="1">
    <location>
        <begin position="169"/>
        <end position="187"/>
    </location>
</feature>
<keyword evidence="1" id="KW-0472">Membrane</keyword>
<keyword evidence="3" id="KW-1185">Reference proteome</keyword>
<feature type="transmembrane region" description="Helical" evidence="1">
    <location>
        <begin position="291"/>
        <end position="313"/>
    </location>
</feature>
<evidence type="ECO:0000256" key="1">
    <source>
        <dbReference type="SAM" id="Phobius"/>
    </source>
</evidence>
<evidence type="ECO:0008006" key="4">
    <source>
        <dbReference type="Google" id="ProtNLM"/>
    </source>
</evidence>
<keyword evidence="1" id="KW-1133">Transmembrane helix</keyword>
<proteinExistence type="predicted"/>
<sequence length="381" mass="43387">MAHLNQLLWINMPILWVPNEITAQETSRNDRYAWNIFQALFIAHTSFILLLVTGTLGVRPGSEQTLVLSLATVLYAAAIVSAYTVDKHATDVVVCLRGLAYFRESLESYLGSLIGNRKYFKIITEIVIYILSSMLLIIPVIMSFTVNYLQISVTFPLVQRILSSSLHVVFYYVMNFVLEFLIISNFLYTLSTYLTILTMFVIQIILAQYFILRREHKKFIRVGIAHGPCMNFRRAYKIYRAVQIFLIFINEIGEYVHPTISAIGLFAGVVSGSVTILGSSRISMPPLLYPLFPAVFTGIMVAFIILNPAAAMIQQNSVMFKFSWKLGISSRIMRKQLVSCREERVEMKGIGFIDQYYIMSFLNGMLINIVNLVVYVTTKHV</sequence>
<name>A0ABP1RMF0_9HEXA</name>
<reference evidence="2 3" key="1">
    <citation type="submission" date="2024-08" db="EMBL/GenBank/DDBJ databases">
        <authorList>
            <person name="Cucini C."/>
            <person name="Frati F."/>
        </authorList>
    </citation>
    <scope>NUCLEOTIDE SEQUENCE [LARGE SCALE GENOMIC DNA]</scope>
</reference>
<feature type="transmembrane region" description="Helical" evidence="1">
    <location>
        <begin position="356"/>
        <end position="376"/>
    </location>
</feature>
<feature type="transmembrane region" description="Helical" evidence="1">
    <location>
        <begin position="193"/>
        <end position="212"/>
    </location>
</feature>
<evidence type="ECO:0000313" key="2">
    <source>
        <dbReference type="EMBL" id="CAL8130805.1"/>
    </source>
</evidence>
<organism evidence="2 3">
    <name type="scientific">Orchesella dallaii</name>
    <dbReference type="NCBI Taxonomy" id="48710"/>
    <lineage>
        <taxon>Eukaryota</taxon>
        <taxon>Metazoa</taxon>
        <taxon>Ecdysozoa</taxon>
        <taxon>Arthropoda</taxon>
        <taxon>Hexapoda</taxon>
        <taxon>Collembola</taxon>
        <taxon>Entomobryomorpha</taxon>
        <taxon>Entomobryoidea</taxon>
        <taxon>Orchesellidae</taxon>
        <taxon>Orchesellinae</taxon>
        <taxon>Orchesella</taxon>
    </lineage>
</organism>
<dbReference type="Proteomes" id="UP001642540">
    <property type="component" value="Unassembled WGS sequence"/>
</dbReference>
<feature type="transmembrane region" description="Helical" evidence="1">
    <location>
        <begin position="36"/>
        <end position="58"/>
    </location>
</feature>
<dbReference type="EMBL" id="CAXLJM020000085">
    <property type="protein sequence ID" value="CAL8130805.1"/>
    <property type="molecule type" value="Genomic_DNA"/>
</dbReference>
<keyword evidence="1" id="KW-0812">Transmembrane</keyword>
<feature type="transmembrane region" description="Helical" evidence="1">
    <location>
        <begin position="126"/>
        <end position="149"/>
    </location>
</feature>
<evidence type="ECO:0000313" key="3">
    <source>
        <dbReference type="Proteomes" id="UP001642540"/>
    </source>
</evidence>